<keyword evidence="2" id="KW-0812">Transmembrane</keyword>
<feature type="region of interest" description="Disordered" evidence="1">
    <location>
        <begin position="233"/>
        <end position="332"/>
    </location>
</feature>
<feature type="compositionally biased region" description="Low complexity" evidence="1">
    <location>
        <begin position="263"/>
        <end position="286"/>
    </location>
</feature>
<proteinExistence type="predicted"/>
<accession>A0A9D2BT63</accession>
<dbReference type="AlphaFoldDB" id="A0A9D2BT63"/>
<evidence type="ECO:0000256" key="1">
    <source>
        <dbReference type="SAM" id="MobiDB-lite"/>
    </source>
</evidence>
<keyword evidence="2" id="KW-1133">Transmembrane helix</keyword>
<reference evidence="3" key="1">
    <citation type="journal article" date="2021" name="PeerJ">
        <title>Extensive microbial diversity within the chicken gut microbiome revealed by metagenomics and culture.</title>
        <authorList>
            <person name="Gilroy R."/>
            <person name="Ravi A."/>
            <person name="Getino M."/>
            <person name="Pursley I."/>
            <person name="Horton D.L."/>
            <person name="Alikhan N.F."/>
            <person name="Baker D."/>
            <person name="Gharbi K."/>
            <person name="Hall N."/>
            <person name="Watson M."/>
            <person name="Adriaenssens E.M."/>
            <person name="Foster-Nyarko E."/>
            <person name="Jarju S."/>
            <person name="Secka A."/>
            <person name="Antonio M."/>
            <person name="Oren A."/>
            <person name="Chaudhuri R.R."/>
            <person name="La Ragione R."/>
            <person name="Hildebrand F."/>
            <person name="Pallen M.J."/>
        </authorList>
    </citation>
    <scope>NUCLEOTIDE SEQUENCE</scope>
    <source>
        <strain evidence="3">ChiHecec2B26-7398</strain>
    </source>
</reference>
<protein>
    <recommendedName>
        <fullName evidence="5">Ice-structuring protein</fullName>
    </recommendedName>
</protein>
<gene>
    <name evidence="3" type="ORF">H9846_01405</name>
</gene>
<evidence type="ECO:0000256" key="2">
    <source>
        <dbReference type="SAM" id="Phobius"/>
    </source>
</evidence>
<organism evidence="3 4">
    <name type="scientific">Candidatus Gemmiger excrementipullorum</name>
    <dbReference type="NCBI Taxonomy" id="2838610"/>
    <lineage>
        <taxon>Bacteria</taxon>
        <taxon>Bacillati</taxon>
        <taxon>Bacillota</taxon>
        <taxon>Clostridia</taxon>
        <taxon>Eubacteriales</taxon>
        <taxon>Gemmiger</taxon>
    </lineage>
</organism>
<feature type="compositionally biased region" description="Acidic residues" evidence="1">
    <location>
        <begin position="287"/>
        <end position="332"/>
    </location>
</feature>
<feature type="compositionally biased region" description="Polar residues" evidence="1">
    <location>
        <begin position="246"/>
        <end position="262"/>
    </location>
</feature>
<keyword evidence="2" id="KW-0472">Membrane</keyword>
<dbReference type="Proteomes" id="UP000886751">
    <property type="component" value="Unassembled WGS sequence"/>
</dbReference>
<dbReference type="EMBL" id="DXEI01000027">
    <property type="protein sequence ID" value="HIX94100.1"/>
    <property type="molecule type" value="Genomic_DNA"/>
</dbReference>
<evidence type="ECO:0008006" key="5">
    <source>
        <dbReference type="Google" id="ProtNLM"/>
    </source>
</evidence>
<sequence>MANYKEEQIRNSRRLARQALGAAALLLALIGLLTVAGWLWSALCSVLDDSGRRQEYADRLYGMVMLDPLPFDDVQAVDPGVFKQAAIWGTVYEAQKDGGTLDQYERDPDTGSAMIPKLEIDTYIANLLGPGYEVTDGSFATDQFVYQYNEEKQCYLVPVTSAVAQYTPQVERITNSGGQLRVTVGYVPTASNSTSGEISLTAPTDPVKYMDYVFARGENRTWYLTALQESEMQVEATPTPTPTAAVSQDTQTMVESQLDSTMTDAANSAPAEDAAQPAEDAAAAEETPAEEGGEETASSEETPPEEGGEDAGETTEEETGGEEEPASSDAES</sequence>
<feature type="compositionally biased region" description="Low complexity" evidence="1">
    <location>
        <begin position="236"/>
        <end position="245"/>
    </location>
</feature>
<evidence type="ECO:0000313" key="4">
    <source>
        <dbReference type="Proteomes" id="UP000886751"/>
    </source>
</evidence>
<reference evidence="3" key="2">
    <citation type="submission" date="2021-04" db="EMBL/GenBank/DDBJ databases">
        <authorList>
            <person name="Gilroy R."/>
        </authorList>
    </citation>
    <scope>NUCLEOTIDE SEQUENCE</scope>
    <source>
        <strain evidence="3">ChiHecec2B26-7398</strain>
    </source>
</reference>
<name>A0A9D2BT63_9FIRM</name>
<evidence type="ECO:0000313" key="3">
    <source>
        <dbReference type="EMBL" id="HIX94100.1"/>
    </source>
</evidence>
<comment type="caution">
    <text evidence="3">The sequence shown here is derived from an EMBL/GenBank/DDBJ whole genome shotgun (WGS) entry which is preliminary data.</text>
</comment>
<feature type="transmembrane region" description="Helical" evidence="2">
    <location>
        <begin position="20"/>
        <end position="40"/>
    </location>
</feature>